<proteinExistence type="predicted"/>
<dbReference type="Gene3D" id="2.30.320.10">
    <property type="entry name" value="YwqG-like"/>
    <property type="match status" value="1"/>
</dbReference>
<name>A0ABX9RE98_9ACTN</name>
<dbReference type="InterPro" id="IPR035948">
    <property type="entry name" value="YwqG-like_sf"/>
</dbReference>
<organism evidence="1 2">
    <name type="scientific">Micromonospora musae</name>
    <dbReference type="NCBI Taxonomy" id="1894970"/>
    <lineage>
        <taxon>Bacteria</taxon>
        <taxon>Bacillati</taxon>
        <taxon>Actinomycetota</taxon>
        <taxon>Actinomycetes</taxon>
        <taxon>Micromonosporales</taxon>
        <taxon>Micromonosporaceae</taxon>
        <taxon>Micromonospora</taxon>
    </lineage>
</organism>
<dbReference type="EMBL" id="RAZS01000002">
    <property type="protein sequence ID" value="RKN22063.1"/>
    <property type="molecule type" value="Genomic_DNA"/>
</dbReference>
<keyword evidence="2" id="KW-1185">Reference proteome</keyword>
<dbReference type="Proteomes" id="UP000271548">
    <property type="component" value="Unassembled WGS sequence"/>
</dbReference>
<reference evidence="1 2" key="1">
    <citation type="submission" date="2018-09" db="EMBL/GenBank/DDBJ databases">
        <title>Micromonospora sp. nov. MS1-9, isolated from a root of Musa sp.</title>
        <authorList>
            <person name="Kuncharoen N."/>
            <person name="Kudo T."/>
            <person name="Ohkuma M."/>
            <person name="Yuki M."/>
            <person name="Tanasupawat S."/>
        </authorList>
    </citation>
    <scope>NUCLEOTIDE SEQUENCE [LARGE SCALE GENOMIC DNA]</scope>
    <source>
        <strain evidence="1 2">NGC1-4</strain>
    </source>
</reference>
<dbReference type="SUPFAM" id="SSF103032">
    <property type="entry name" value="Hypothetical protein YwqG"/>
    <property type="match status" value="1"/>
</dbReference>
<gene>
    <name evidence="1" type="ORF">D7147_04830</name>
</gene>
<sequence length="237" mass="26155">MDLSPDLQAIIRRRLVPEIAGSFLALARPSVGFAVRTEASANGSMIGGAPRTRPFAWPVYRETPMLLLAQADCAQIAPILGADWPFPRQGYLLFFHDDEFSATYDYEHGDDGCQVLHLPTGSGAEAVATIPALTLDAILMPSLPNLRDDADKALGIHIVELIDLLEELRPLLQAPRHRLLGYCDTDTSHPPEHRPLLQVEAEPGTTWGEVVNVSFWIPDADLRAGRLDRVRRCYEVA</sequence>
<protein>
    <submittedName>
        <fullName evidence="1">DUF1963 domain-containing protein</fullName>
    </submittedName>
</protein>
<evidence type="ECO:0000313" key="2">
    <source>
        <dbReference type="Proteomes" id="UP000271548"/>
    </source>
</evidence>
<dbReference type="RefSeq" id="WP_120674076.1">
    <property type="nucleotide sequence ID" value="NZ_RAZS01000002.1"/>
</dbReference>
<dbReference type="InterPro" id="IPR015315">
    <property type="entry name" value="DUF1963"/>
</dbReference>
<comment type="caution">
    <text evidence="1">The sequence shown here is derived from an EMBL/GenBank/DDBJ whole genome shotgun (WGS) entry which is preliminary data.</text>
</comment>
<evidence type="ECO:0000313" key="1">
    <source>
        <dbReference type="EMBL" id="RKN22063.1"/>
    </source>
</evidence>
<accession>A0ABX9RE98</accession>
<dbReference type="Pfam" id="PF09234">
    <property type="entry name" value="DUF1963"/>
    <property type="match status" value="1"/>
</dbReference>